<name>A0A9Q3H219_9BASI</name>
<dbReference type="AlphaFoldDB" id="A0A9Q3H219"/>
<comment type="caution">
    <text evidence="2">The sequence shown here is derived from an EMBL/GenBank/DDBJ whole genome shotgun (WGS) entry which is preliminary data.</text>
</comment>
<dbReference type="Proteomes" id="UP000765509">
    <property type="component" value="Unassembled WGS sequence"/>
</dbReference>
<evidence type="ECO:0000313" key="2">
    <source>
        <dbReference type="EMBL" id="MBW0488366.1"/>
    </source>
</evidence>
<feature type="region of interest" description="Disordered" evidence="1">
    <location>
        <begin position="76"/>
        <end position="99"/>
    </location>
</feature>
<accession>A0A9Q3H219</accession>
<protein>
    <submittedName>
        <fullName evidence="2">Uncharacterized protein</fullName>
    </submittedName>
</protein>
<gene>
    <name evidence="2" type="ORF">O181_028081</name>
</gene>
<organism evidence="2 3">
    <name type="scientific">Austropuccinia psidii MF-1</name>
    <dbReference type="NCBI Taxonomy" id="1389203"/>
    <lineage>
        <taxon>Eukaryota</taxon>
        <taxon>Fungi</taxon>
        <taxon>Dikarya</taxon>
        <taxon>Basidiomycota</taxon>
        <taxon>Pucciniomycotina</taxon>
        <taxon>Pucciniomycetes</taxon>
        <taxon>Pucciniales</taxon>
        <taxon>Sphaerophragmiaceae</taxon>
        <taxon>Austropuccinia</taxon>
    </lineage>
</organism>
<dbReference type="EMBL" id="AVOT02009567">
    <property type="protein sequence ID" value="MBW0488366.1"/>
    <property type="molecule type" value="Genomic_DNA"/>
</dbReference>
<reference evidence="2" key="1">
    <citation type="submission" date="2021-03" db="EMBL/GenBank/DDBJ databases">
        <title>Draft genome sequence of rust myrtle Austropuccinia psidii MF-1, a brazilian biotype.</title>
        <authorList>
            <person name="Quecine M.C."/>
            <person name="Pachon D.M.R."/>
            <person name="Bonatelli M.L."/>
            <person name="Correr F.H."/>
            <person name="Franceschini L.M."/>
            <person name="Leite T.F."/>
            <person name="Margarido G.R.A."/>
            <person name="Almeida C.A."/>
            <person name="Ferrarezi J.A."/>
            <person name="Labate C.A."/>
        </authorList>
    </citation>
    <scope>NUCLEOTIDE SEQUENCE</scope>
    <source>
        <strain evidence="2">MF-1</strain>
    </source>
</reference>
<keyword evidence="3" id="KW-1185">Reference proteome</keyword>
<evidence type="ECO:0000256" key="1">
    <source>
        <dbReference type="SAM" id="MobiDB-lite"/>
    </source>
</evidence>
<sequence length="99" mass="11719">MKDLYLFVFSVFEDNQKEDNQTTAKRLVEETAQVPQHQLSLRKRKLRNYNFQDPPFRTLKVPNTPSNQMELDSEVELIPQKGKEREKSPAEHNIHKEVP</sequence>
<proteinExistence type="predicted"/>
<feature type="compositionally biased region" description="Basic and acidic residues" evidence="1">
    <location>
        <begin position="81"/>
        <end position="99"/>
    </location>
</feature>
<evidence type="ECO:0000313" key="3">
    <source>
        <dbReference type="Proteomes" id="UP000765509"/>
    </source>
</evidence>